<dbReference type="EMBL" id="CAJVQB010096953">
    <property type="protein sequence ID" value="CAG8849578.1"/>
    <property type="molecule type" value="Genomic_DNA"/>
</dbReference>
<feature type="non-terminal residue" evidence="1">
    <location>
        <position position="1"/>
    </location>
</feature>
<reference evidence="1 2" key="1">
    <citation type="submission" date="2021-06" db="EMBL/GenBank/DDBJ databases">
        <authorList>
            <person name="Kallberg Y."/>
            <person name="Tangrot J."/>
            <person name="Rosling A."/>
        </authorList>
    </citation>
    <scope>NUCLEOTIDE SEQUENCE [LARGE SCALE GENOMIC DNA]</scope>
    <source>
        <strain evidence="1 2">120-4 pot B 10/14</strain>
    </source>
</reference>
<evidence type="ECO:0000313" key="2">
    <source>
        <dbReference type="Proteomes" id="UP000789901"/>
    </source>
</evidence>
<dbReference type="Proteomes" id="UP000789901">
    <property type="component" value="Unassembled WGS sequence"/>
</dbReference>
<evidence type="ECO:0000313" key="1">
    <source>
        <dbReference type="EMBL" id="CAG8849578.1"/>
    </source>
</evidence>
<protein>
    <submittedName>
        <fullName evidence="1">46169_t:CDS:1</fullName>
    </submittedName>
</protein>
<organism evidence="1 2">
    <name type="scientific">Gigaspora margarita</name>
    <dbReference type="NCBI Taxonomy" id="4874"/>
    <lineage>
        <taxon>Eukaryota</taxon>
        <taxon>Fungi</taxon>
        <taxon>Fungi incertae sedis</taxon>
        <taxon>Mucoromycota</taxon>
        <taxon>Glomeromycotina</taxon>
        <taxon>Glomeromycetes</taxon>
        <taxon>Diversisporales</taxon>
        <taxon>Gigasporaceae</taxon>
        <taxon>Gigaspora</taxon>
    </lineage>
</organism>
<sequence>LQSNTYKSLSKSITSIYQQAFLTKTRLDGLSVIGYDNLEICKMLLSDIYFQPYTFRIGNLNLTVFEI</sequence>
<keyword evidence="2" id="KW-1185">Reference proteome</keyword>
<feature type="non-terminal residue" evidence="1">
    <location>
        <position position="67"/>
    </location>
</feature>
<name>A0ABN7X700_GIGMA</name>
<accession>A0ABN7X700</accession>
<gene>
    <name evidence="1" type="ORF">GMARGA_LOCUS39788</name>
</gene>
<proteinExistence type="predicted"/>
<comment type="caution">
    <text evidence="1">The sequence shown here is derived from an EMBL/GenBank/DDBJ whole genome shotgun (WGS) entry which is preliminary data.</text>
</comment>